<reference evidence="5 6" key="1">
    <citation type="submission" date="2021-06" db="EMBL/GenBank/DDBJ databases">
        <title>Caerostris extrusa draft genome.</title>
        <authorList>
            <person name="Kono N."/>
            <person name="Arakawa K."/>
        </authorList>
    </citation>
    <scope>NUCLEOTIDE SEQUENCE [LARGE SCALE GENOMIC DNA]</scope>
</reference>
<feature type="domain" description="PDZ" evidence="4">
    <location>
        <begin position="566"/>
        <end position="620"/>
    </location>
</feature>
<evidence type="ECO:0000256" key="3">
    <source>
        <dbReference type="ARBA" id="ARBA00022737"/>
    </source>
</evidence>
<evidence type="ECO:0000259" key="4">
    <source>
        <dbReference type="PROSITE" id="PS50106"/>
    </source>
</evidence>
<dbReference type="Pfam" id="PF17820">
    <property type="entry name" value="PDZ_6"/>
    <property type="match status" value="1"/>
</dbReference>
<dbReference type="InterPro" id="IPR001478">
    <property type="entry name" value="PDZ"/>
</dbReference>
<keyword evidence="3" id="KW-0677">Repeat</keyword>
<keyword evidence="2" id="KW-0963">Cytoplasm</keyword>
<proteinExistence type="predicted"/>
<dbReference type="GO" id="GO:0005737">
    <property type="term" value="C:cytoplasm"/>
    <property type="evidence" value="ECO:0007669"/>
    <property type="project" value="UniProtKB-SubCell"/>
</dbReference>
<dbReference type="Gene3D" id="2.30.42.10">
    <property type="match status" value="3"/>
</dbReference>
<protein>
    <submittedName>
        <fullName evidence="5">Glutamate receptor-interacting protein 2</fullName>
    </submittedName>
</protein>
<keyword evidence="5" id="KW-0675">Receptor</keyword>
<evidence type="ECO:0000256" key="2">
    <source>
        <dbReference type="ARBA" id="ARBA00022490"/>
    </source>
</evidence>
<comment type="caution">
    <text evidence="5">The sequence shown here is derived from an EMBL/GenBank/DDBJ whole genome shotgun (WGS) entry which is preliminary data.</text>
</comment>
<feature type="domain" description="PDZ" evidence="4">
    <location>
        <begin position="479"/>
        <end position="545"/>
    </location>
</feature>
<dbReference type="GO" id="GO:0098887">
    <property type="term" value="P:neurotransmitter receptor transport, endosome to postsynaptic membrane"/>
    <property type="evidence" value="ECO:0007669"/>
    <property type="project" value="TreeGrafter"/>
</dbReference>
<accession>A0AAV4VXD8</accession>
<sequence>MLHEIIQSAASMHEFLAFLDNKRITDGGFVDESKRNANQESQLLSIENFKLSYLRTISYQTKFLIHSMALHLVKNNNLCPDGTNKDNSQFLNKHRIVQELMKNLVEIYTKKLISKHHLEKLKASICHVDLNCSKCHESCMLTALITQKVLLILSLNDKNQDTLSVINKLIEDLFKINILCDNCRCRLPQARYNASKRADYGISLNPSRSTSQTKFSGSNACSLHQSRLKTPRVDTEYASSRNTISEDLSSVASTASSEKYLYHYHGNQFHNDSQATDRSEFYSLLPTEDMGISERGSITGQSSAYTSIKVPYTSLNPNTKLEVELPIKNSTEQRQDKYSKNKIYKGKEFKILKQTCQSTDALSDVQRDSVKRCAKRLQPKTQKQVNEPYLFGKDLQLPVERISSSKTNDETAYESVHVTSNINSMGSFTPGANNRSFCVQDIAGNLDNIDHLSCTSNCSSHSLMNLVNQLEDTNTELSTVEVKLKNEGTGYGLSIEFLNQSTGMEVPSITSVNPQGAAHKIGVLLKGDRVLAINGRNTFGLTTEEFESLKDEAFGSEEILLVIEFDIAVREIKYGTFDISITKTSKTGLIYKDSPLVVKGIVKGSPAHRSGELFPGDEILFAKNICQEAFDAFKNTIERIETVIVTVRRLPCEDQQDEVTCSSNLSIDNTSEPSPFIRGSKTFNVLRTSIHSDHATDTLFLVQELTLSRDPVLNDFGFLVGQDPSNKMVYITGIRPSGPAECSKVIRINDGILEVNGISLRNSTEGQILSLFQQVGDTLKMKTRRVMRPE</sequence>
<dbReference type="PANTHER" id="PTHR46227:SF2">
    <property type="entry name" value="FI03335P"/>
    <property type="match status" value="1"/>
</dbReference>
<evidence type="ECO:0000313" key="5">
    <source>
        <dbReference type="EMBL" id="GIY73935.1"/>
    </source>
</evidence>
<gene>
    <name evidence="5" type="primary">Grip2</name>
    <name evidence="5" type="ORF">CEXT_222012</name>
</gene>
<dbReference type="PROSITE" id="PS50106">
    <property type="entry name" value="PDZ"/>
    <property type="match status" value="3"/>
</dbReference>
<comment type="subcellular location">
    <subcellularLocation>
        <location evidence="1">Cytoplasm</location>
    </subcellularLocation>
</comment>
<dbReference type="AlphaFoldDB" id="A0AAV4VXD8"/>
<keyword evidence="6" id="KW-1185">Reference proteome</keyword>
<dbReference type="Pfam" id="PF00595">
    <property type="entry name" value="PDZ"/>
    <property type="match status" value="1"/>
</dbReference>
<dbReference type="Proteomes" id="UP001054945">
    <property type="component" value="Unassembled WGS sequence"/>
</dbReference>
<dbReference type="SMART" id="SM00228">
    <property type="entry name" value="PDZ"/>
    <property type="match status" value="3"/>
</dbReference>
<dbReference type="CDD" id="cd00136">
    <property type="entry name" value="PDZ_canonical"/>
    <property type="match status" value="2"/>
</dbReference>
<dbReference type="InterPro" id="IPR036034">
    <property type="entry name" value="PDZ_sf"/>
</dbReference>
<dbReference type="PANTHER" id="PTHR46227">
    <property type="entry name" value="GLUTAMATE RECEPTOR-INTERACTING PROTEIN GRIP"/>
    <property type="match status" value="1"/>
</dbReference>
<organism evidence="5 6">
    <name type="scientific">Caerostris extrusa</name>
    <name type="common">Bark spider</name>
    <name type="synonym">Caerostris bankana</name>
    <dbReference type="NCBI Taxonomy" id="172846"/>
    <lineage>
        <taxon>Eukaryota</taxon>
        <taxon>Metazoa</taxon>
        <taxon>Ecdysozoa</taxon>
        <taxon>Arthropoda</taxon>
        <taxon>Chelicerata</taxon>
        <taxon>Arachnida</taxon>
        <taxon>Araneae</taxon>
        <taxon>Araneomorphae</taxon>
        <taxon>Entelegynae</taxon>
        <taxon>Araneoidea</taxon>
        <taxon>Araneidae</taxon>
        <taxon>Caerostris</taxon>
    </lineage>
</organism>
<dbReference type="InterPro" id="IPR043545">
    <property type="entry name" value="GRIP1/2"/>
</dbReference>
<dbReference type="SUPFAM" id="SSF50156">
    <property type="entry name" value="PDZ domain-like"/>
    <property type="match status" value="3"/>
</dbReference>
<dbReference type="InterPro" id="IPR041489">
    <property type="entry name" value="PDZ_6"/>
</dbReference>
<evidence type="ECO:0000313" key="6">
    <source>
        <dbReference type="Proteomes" id="UP001054945"/>
    </source>
</evidence>
<dbReference type="EMBL" id="BPLR01015142">
    <property type="protein sequence ID" value="GIY73935.1"/>
    <property type="molecule type" value="Genomic_DNA"/>
</dbReference>
<name>A0AAV4VXD8_CAEEX</name>
<evidence type="ECO:0000256" key="1">
    <source>
        <dbReference type="ARBA" id="ARBA00004496"/>
    </source>
</evidence>
<feature type="domain" description="PDZ" evidence="4">
    <location>
        <begin position="704"/>
        <end position="787"/>
    </location>
</feature>